<evidence type="ECO:0000256" key="2">
    <source>
        <dbReference type="ARBA" id="ARBA00005417"/>
    </source>
</evidence>
<dbReference type="Pfam" id="PF00005">
    <property type="entry name" value="ABC_tran"/>
    <property type="match status" value="1"/>
</dbReference>
<protein>
    <recommendedName>
        <fullName evidence="9">ABC transporter ATP-binding protein</fullName>
    </recommendedName>
</protein>
<dbReference type="InterPro" id="IPR017871">
    <property type="entry name" value="ABC_transporter-like_CS"/>
</dbReference>
<feature type="domain" description="ABC transporter" evidence="10">
    <location>
        <begin position="6"/>
        <end position="240"/>
    </location>
</feature>
<dbReference type="RefSeq" id="WP_014813256.1">
    <property type="nucleotide sequence ID" value="NC_018025.1"/>
</dbReference>
<evidence type="ECO:0000256" key="4">
    <source>
        <dbReference type="ARBA" id="ARBA00022475"/>
    </source>
</evidence>
<dbReference type="KEGG" id="dti:Desti_5599"/>
<dbReference type="PANTHER" id="PTHR43553:SF24">
    <property type="entry name" value="ENERGY-COUPLING FACTOR TRANSPORTER ATP-BINDING PROTEIN ECFA1"/>
    <property type="match status" value="1"/>
</dbReference>
<dbReference type="OrthoDB" id="9782163at2"/>
<dbReference type="GO" id="GO:0016887">
    <property type="term" value="F:ATP hydrolysis activity"/>
    <property type="evidence" value="ECO:0007669"/>
    <property type="project" value="InterPro"/>
</dbReference>
<dbReference type="PANTHER" id="PTHR43553">
    <property type="entry name" value="HEAVY METAL TRANSPORTER"/>
    <property type="match status" value="1"/>
</dbReference>
<reference evidence="12" key="1">
    <citation type="submission" date="2012-06" db="EMBL/GenBank/DDBJ databases">
        <title>Complete sequence of chromosome of Desulfomonile tiedjei DSM 6799.</title>
        <authorList>
            <person name="Lucas S."/>
            <person name="Copeland A."/>
            <person name="Lapidus A."/>
            <person name="Glavina del Rio T."/>
            <person name="Dalin E."/>
            <person name="Tice H."/>
            <person name="Bruce D."/>
            <person name="Goodwin L."/>
            <person name="Pitluck S."/>
            <person name="Peters L."/>
            <person name="Ovchinnikova G."/>
            <person name="Zeytun A."/>
            <person name="Lu M."/>
            <person name="Kyrpides N."/>
            <person name="Mavromatis K."/>
            <person name="Ivanova N."/>
            <person name="Brettin T."/>
            <person name="Detter J.C."/>
            <person name="Han C."/>
            <person name="Larimer F."/>
            <person name="Land M."/>
            <person name="Hauser L."/>
            <person name="Markowitz V."/>
            <person name="Cheng J.-F."/>
            <person name="Hugenholtz P."/>
            <person name="Woyke T."/>
            <person name="Wu D."/>
            <person name="Spring S."/>
            <person name="Schroeder M."/>
            <person name="Brambilla E."/>
            <person name="Klenk H.-P."/>
            <person name="Eisen J.A."/>
        </authorList>
    </citation>
    <scope>NUCLEOTIDE SEQUENCE [LARGE SCALE GENOMIC DNA]</scope>
    <source>
        <strain evidence="12">ATCC 49306 / DSM 6799 / DCB-1</strain>
    </source>
</reference>
<name>I4CF38_DESTA</name>
<dbReference type="InterPro" id="IPR003439">
    <property type="entry name" value="ABC_transporter-like_ATP-bd"/>
</dbReference>
<keyword evidence="3 9" id="KW-0813">Transport</keyword>
<keyword evidence="5 9" id="KW-0547">Nucleotide-binding</keyword>
<dbReference type="PATRIC" id="fig|706587.4.peg.6315"/>
<evidence type="ECO:0000256" key="7">
    <source>
        <dbReference type="ARBA" id="ARBA00022967"/>
    </source>
</evidence>
<dbReference type="InterPro" id="IPR005876">
    <property type="entry name" value="Co_trans_ATP-bd"/>
</dbReference>
<dbReference type="EMBL" id="CP003360">
    <property type="protein sequence ID" value="AFM28179.1"/>
    <property type="molecule type" value="Genomic_DNA"/>
</dbReference>
<dbReference type="InterPro" id="IPR015856">
    <property type="entry name" value="ABC_transpr_CbiO/EcfA_su"/>
</dbReference>
<dbReference type="PROSITE" id="PS00211">
    <property type="entry name" value="ABC_TRANSPORTER_1"/>
    <property type="match status" value="1"/>
</dbReference>
<dbReference type="GO" id="GO:0042626">
    <property type="term" value="F:ATPase-coupled transmembrane transporter activity"/>
    <property type="evidence" value="ECO:0007669"/>
    <property type="project" value="TreeGrafter"/>
</dbReference>
<comment type="subcellular location">
    <subcellularLocation>
        <location evidence="1 9">Cell membrane</location>
        <topology evidence="1 9">Peripheral membrane protein</topology>
    </subcellularLocation>
</comment>
<evidence type="ECO:0000313" key="12">
    <source>
        <dbReference type="Proteomes" id="UP000006055"/>
    </source>
</evidence>
<dbReference type="CDD" id="cd03225">
    <property type="entry name" value="ABC_cobalt_CbiO_domain1"/>
    <property type="match status" value="1"/>
</dbReference>
<dbReference type="GO" id="GO:0043190">
    <property type="term" value="C:ATP-binding cassette (ABC) transporter complex"/>
    <property type="evidence" value="ECO:0007669"/>
    <property type="project" value="TreeGrafter"/>
</dbReference>
<dbReference type="STRING" id="706587.Desti_5599"/>
<evidence type="ECO:0000256" key="5">
    <source>
        <dbReference type="ARBA" id="ARBA00022741"/>
    </source>
</evidence>
<accession>I4CF38</accession>
<evidence type="ECO:0000256" key="8">
    <source>
        <dbReference type="ARBA" id="ARBA00023136"/>
    </source>
</evidence>
<dbReference type="InterPro" id="IPR003593">
    <property type="entry name" value="AAA+_ATPase"/>
</dbReference>
<evidence type="ECO:0000313" key="11">
    <source>
        <dbReference type="EMBL" id="AFM28179.1"/>
    </source>
</evidence>
<dbReference type="Proteomes" id="UP000006055">
    <property type="component" value="Chromosome"/>
</dbReference>
<dbReference type="InterPro" id="IPR027417">
    <property type="entry name" value="P-loop_NTPase"/>
</dbReference>
<evidence type="ECO:0000259" key="10">
    <source>
        <dbReference type="PROSITE" id="PS50893"/>
    </source>
</evidence>
<proteinExistence type="inferred from homology"/>
<organism evidence="11 12">
    <name type="scientific">Desulfomonile tiedjei (strain ATCC 49306 / DSM 6799 / DCB-1)</name>
    <dbReference type="NCBI Taxonomy" id="706587"/>
    <lineage>
        <taxon>Bacteria</taxon>
        <taxon>Pseudomonadati</taxon>
        <taxon>Thermodesulfobacteriota</taxon>
        <taxon>Desulfomonilia</taxon>
        <taxon>Desulfomonilales</taxon>
        <taxon>Desulfomonilaceae</taxon>
        <taxon>Desulfomonile</taxon>
    </lineage>
</organism>
<sequence length="290" mass="31982">MISPAVSAQDVCFKYQEGTRALDRVNFHADPGEFVAMLASNGSGKTTLIKVLIGLLKPEKGKVVIHGKDLSRIAKKDLFQTVGLVLQNPVDQLFAATVEEDVAYGPRNLGFEEDEVQRRVGEALACVAASELRHRAIHHLSYGEQKRVSMAGVLAMNPSILILDEPTAGLDPAGETLMMRLLNKLNREQGITIILATHNVDLLPLFADRIYVLQRGRVLKQGPSDEIFCEHEMIRDACLRLPYIATLLHKLKQHDGVPIAGLPLTIGEARSRLLELIPDNLIVKQPEVPQ</sequence>
<dbReference type="eggNOG" id="COG1122">
    <property type="taxonomic scope" value="Bacteria"/>
</dbReference>
<dbReference type="NCBIfam" id="TIGR01166">
    <property type="entry name" value="cbiO"/>
    <property type="match status" value="1"/>
</dbReference>
<dbReference type="PROSITE" id="PS50893">
    <property type="entry name" value="ABC_TRANSPORTER_2"/>
    <property type="match status" value="1"/>
</dbReference>
<dbReference type="FunFam" id="3.40.50.300:FF:000224">
    <property type="entry name" value="Energy-coupling factor transporter ATP-binding protein EcfA"/>
    <property type="match status" value="1"/>
</dbReference>
<dbReference type="GO" id="GO:0006824">
    <property type="term" value="P:cobalt ion transport"/>
    <property type="evidence" value="ECO:0007669"/>
    <property type="project" value="InterPro"/>
</dbReference>
<keyword evidence="12" id="KW-1185">Reference proteome</keyword>
<comment type="function">
    <text evidence="9">Part of an ABC transporter complex. Responsible for energy coupling to the transport system.</text>
</comment>
<keyword evidence="6 9" id="KW-0067">ATP-binding</keyword>
<dbReference type="SUPFAM" id="SSF52540">
    <property type="entry name" value="P-loop containing nucleoside triphosphate hydrolases"/>
    <property type="match status" value="1"/>
</dbReference>
<dbReference type="GO" id="GO:0005524">
    <property type="term" value="F:ATP binding"/>
    <property type="evidence" value="ECO:0007669"/>
    <property type="project" value="UniProtKB-UniRule"/>
</dbReference>
<evidence type="ECO:0000256" key="1">
    <source>
        <dbReference type="ARBA" id="ARBA00004202"/>
    </source>
</evidence>
<evidence type="ECO:0000256" key="3">
    <source>
        <dbReference type="ARBA" id="ARBA00022448"/>
    </source>
</evidence>
<dbReference type="Gene3D" id="3.40.50.300">
    <property type="entry name" value="P-loop containing nucleotide triphosphate hydrolases"/>
    <property type="match status" value="1"/>
</dbReference>
<dbReference type="InterPro" id="IPR050095">
    <property type="entry name" value="ECF_ABC_transporter_ATP-bd"/>
</dbReference>
<evidence type="ECO:0000256" key="9">
    <source>
        <dbReference type="RuleBase" id="RU364103"/>
    </source>
</evidence>
<keyword evidence="7" id="KW-1278">Translocase</keyword>
<dbReference type="SMART" id="SM00382">
    <property type="entry name" value="AAA"/>
    <property type="match status" value="1"/>
</dbReference>
<evidence type="ECO:0000256" key="6">
    <source>
        <dbReference type="ARBA" id="ARBA00022840"/>
    </source>
</evidence>
<keyword evidence="8 9" id="KW-0472">Membrane</keyword>
<gene>
    <name evidence="11" type="ordered locus">Desti_5599</name>
</gene>
<dbReference type="AlphaFoldDB" id="I4CF38"/>
<keyword evidence="4 9" id="KW-1003">Cell membrane</keyword>
<comment type="similarity">
    <text evidence="2 9">Belongs to the ABC transporter superfamily.</text>
</comment>
<dbReference type="HOGENOM" id="CLU_000604_1_22_7"/>